<dbReference type="Pfam" id="PF03606">
    <property type="entry name" value="DcuC"/>
    <property type="match status" value="1"/>
</dbReference>
<comment type="subcellular location">
    <subcellularLocation>
        <location evidence="1">Cell membrane</location>
        <topology evidence="1">Multi-pass membrane protein</topology>
    </subcellularLocation>
</comment>
<feature type="transmembrane region" description="Helical" evidence="6">
    <location>
        <begin position="287"/>
        <end position="309"/>
    </location>
</feature>
<keyword evidence="4 6" id="KW-1133">Transmembrane helix</keyword>
<comment type="caution">
    <text evidence="7">The sequence shown here is derived from an EMBL/GenBank/DDBJ whole genome shotgun (WGS) entry which is preliminary data.</text>
</comment>
<evidence type="ECO:0000313" key="7">
    <source>
        <dbReference type="EMBL" id="MCK0084904.1"/>
    </source>
</evidence>
<feature type="transmembrane region" description="Helical" evidence="6">
    <location>
        <begin position="87"/>
        <end position="112"/>
    </location>
</feature>
<dbReference type="RefSeq" id="WP_118020807.1">
    <property type="nucleotide sequence ID" value="NZ_JADNAS010000067.1"/>
</dbReference>
<proteinExistence type="predicted"/>
<feature type="transmembrane region" description="Helical" evidence="6">
    <location>
        <begin position="209"/>
        <end position="228"/>
    </location>
</feature>
<dbReference type="PANTHER" id="PTHR43652">
    <property type="entry name" value="BASIC AMINO ACID ANTIPORTER YFCC-RELATED"/>
    <property type="match status" value="1"/>
</dbReference>
<protein>
    <submittedName>
        <fullName evidence="7">TIGR00366 family protein</fullName>
    </submittedName>
</protein>
<organism evidence="7 8">
    <name type="scientific">Clostridium symbiosum</name>
    <name type="common">Bacteroides symbiosus</name>
    <dbReference type="NCBI Taxonomy" id="1512"/>
    <lineage>
        <taxon>Bacteria</taxon>
        <taxon>Bacillati</taxon>
        <taxon>Bacillota</taxon>
        <taxon>Clostridia</taxon>
        <taxon>Lachnospirales</taxon>
        <taxon>Lachnospiraceae</taxon>
        <taxon>Otoolea</taxon>
    </lineage>
</organism>
<keyword evidence="5 6" id="KW-0472">Membrane</keyword>
<evidence type="ECO:0000256" key="2">
    <source>
        <dbReference type="ARBA" id="ARBA00022475"/>
    </source>
</evidence>
<reference evidence="7" key="1">
    <citation type="journal article" date="2022" name="Cell Host Microbe">
        <title>Colonization of the live biotherapeutic product VE303 and modulation of the microbiota and metabolites in healthy volunteers.</title>
        <authorList>
            <person name="Dsouza M."/>
            <person name="Menon R."/>
            <person name="Crossette E."/>
            <person name="Bhattarai S.K."/>
            <person name="Schneider J."/>
            <person name="Kim Y.G."/>
            <person name="Reddy S."/>
            <person name="Caballero S."/>
            <person name="Felix C."/>
            <person name="Cornacchione L."/>
            <person name="Hendrickson J."/>
            <person name="Watson A.R."/>
            <person name="Minot S.S."/>
            <person name="Greenfield N."/>
            <person name="Schopf L."/>
            <person name="Szabady R."/>
            <person name="Patarroyo J."/>
            <person name="Smith W."/>
            <person name="Harrison P."/>
            <person name="Kuijper E.J."/>
            <person name="Kelly C.P."/>
            <person name="Olle B."/>
            <person name="Bobilev D."/>
            <person name="Silber J.L."/>
            <person name="Bucci V."/>
            <person name="Roberts B."/>
            <person name="Faith J."/>
            <person name="Norman J.M."/>
        </authorList>
    </citation>
    <scope>NUCLEOTIDE SEQUENCE</scope>
    <source>
        <strain evidence="7">VE303-04</strain>
    </source>
</reference>
<evidence type="ECO:0000256" key="3">
    <source>
        <dbReference type="ARBA" id="ARBA00022692"/>
    </source>
</evidence>
<feature type="transmembrane region" description="Helical" evidence="6">
    <location>
        <begin position="350"/>
        <end position="373"/>
    </location>
</feature>
<keyword evidence="2" id="KW-1003">Cell membrane</keyword>
<dbReference type="GO" id="GO:0005886">
    <property type="term" value="C:plasma membrane"/>
    <property type="evidence" value="ECO:0007669"/>
    <property type="project" value="UniProtKB-SubCell"/>
</dbReference>
<dbReference type="InterPro" id="IPR051679">
    <property type="entry name" value="DASS-Related_Transporters"/>
</dbReference>
<evidence type="ECO:0000256" key="6">
    <source>
        <dbReference type="SAM" id="Phobius"/>
    </source>
</evidence>
<sequence>MSSESAAKTKKTKKMKMPHIYVLLISITIICAAASWFLPAGEFERALSDAGREMVVPGTYHVIESTPVGFFTLVQSIYNGTVDAAGVIFFVFISYASIGLIIASGAFNGLVASMLRILKGSARVIIIPVFITLIGCASSTIGVFEEMFPFIPIFVGIAIAMGYDAIVGLAIVALGTGLGYSGAVMNPFTVGMAQSIADVPQMSGAGYRIICHIILIAVASFFVIRYALKIQADPTKSLVYGDDFSSLAMDSDHIENKPFGIREKLVLATLVAGIVVIVWGTKAKGWYFAELSAVFLLMGLVSGFIMGWGPNEIAEKVAKSFSEIAVACMMIGIARGILVVLQAGHIIDTIVYYLSIPLSQLPGAISAVAMFLVQTGINFFIPSGSGQAVTSMPIMAPLADLIGISRQSAVLAFQFGDGLSNIIWPTSMTPIICGIAGVKIEKWWKWFVPVFIVLVLTQSILMAVSVVIW</sequence>
<feature type="transmembrane region" description="Helical" evidence="6">
    <location>
        <begin position="265"/>
        <end position="281"/>
    </location>
</feature>
<dbReference type="EMBL" id="JAINVB010000001">
    <property type="protein sequence ID" value="MCK0084904.1"/>
    <property type="molecule type" value="Genomic_DNA"/>
</dbReference>
<feature type="transmembrane region" description="Helical" evidence="6">
    <location>
        <begin position="446"/>
        <end position="468"/>
    </location>
</feature>
<feature type="transmembrane region" description="Helical" evidence="6">
    <location>
        <begin position="20"/>
        <end position="38"/>
    </location>
</feature>
<accession>A0AAW5EX97</accession>
<feature type="transmembrane region" description="Helical" evidence="6">
    <location>
        <begin position="321"/>
        <end position="344"/>
    </location>
</feature>
<keyword evidence="3 6" id="KW-0812">Transmembrane</keyword>
<name>A0AAW5EX97_CLOSY</name>
<dbReference type="AlphaFoldDB" id="A0AAW5EX97"/>
<evidence type="ECO:0000256" key="4">
    <source>
        <dbReference type="ARBA" id="ARBA00022989"/>
    </source>
</evidence>
<evidence type="ECO:0000256" key="5">
    <source>
        <dbReference type="ARBA" id="ARBA00023136"/>
    </source>
</evidence>
<feature type="transmembrane region" description="Helical" evidence="6">
    <location>
        <begin position="124"/>
        <end position="144"/>
    </location>
</feature>
<dbReference type="InterPro" id="IPR018385">
    <property type="entry name" value="C4_dicarb_anaerob_car-like"/>
</dbReference>
<dbReference type="Proteomes" id="UP001203136">
    <property type="component" value="Unassembled WGS sequence"/>
</dbReference>
<dbReference type="PANTHER" id="PTHR43652:SF2">
    <property type="entry name" value="BASIC AMINO ACID ANTIPORTER YFCC-RELATED"/>
    <property type="match status" value="1"/>
</dbReference>
<gene>
    <name evidence="7" type="ORF">K5I21_03215</name>
</gene>
<evidence type="ECO:0000256" key="1">
    <source>
        <dbReference type="ARBA" id="ARBA00004651"/>
    </source>
</evidence>
<evidence type="ECO:0000313" key="8">
    <source>
        <dbReference type="Proteomes" id="UP001203136"/>
    </source>
</evidence>